<dbReference type="AlphaFoldDB" id="A0A8H6KU77"/>
<dbReference type="EMBL" id="WIGO01000025">
    <property type="protein sequence ID" value="KAF6837403.1"/>
    <property type="molecule type" value="Genomic_DNA"/>
</dbReference>
<keyword evidence="2" id="KW-1185">Reference proteome</keyword>
<accession>A0A8H6KU77</accession>
<comment type="caution">
    <text evidence="1">The sequence shown here is derived from an EMBL/GenBank/DDBJ whole genome shotgun (WGS) entry which is preliminary data.</text>
</comment>
<name>A0A8H6KU77_9PEZI</name>
<organism evidence="1 2">
    <name type="scientific">Colletotrichum plurivorum</name>
    <dbReference type="NCBI Taxonomy" id="2175906"/>
    <lineage>
        <taxon>Eukaryota</taxon>
        <taxon>Fungi</taxon>
        <taxon>Dikarya</taxon>
        <taxon>Ascomycota</taxon>
        <taxon>Pezizomycotina</taxon>
        <taxon>Sordariomycetes</taxon>
        <taxon>Hypocreomycetidae</taxon>
        <taxon>Glomerellales</taxon>
        <taxon>Glomerellaceae</taxon>
        <taxon>Colletotrichum</taxon>
        <taxon>Colletotrichum orchidearum species complex</taxon>
    </lineage>
</organism>
<gene>
    <name evidence="1" type="ORF">CPLU01_03027</name>
</gene>
<sequence length="197" mass="22633">MGGLEFVLCYLLDAKCRPGPMGIPAVDLLQITTDRHRSVRLLSGALILVRLVQVPLMLRSSLESGCRSKRRQAGRSPGRLPRMQDPAANLFVRQSQLFYREVLVKKYNIVDYWDRYEFQGRRSTHNYGLYWFKDASHLDLTTETPCGEFAEAWGGHVSAHNPEPNRMFDIQNEAKKGGTSQTQHCVWLVLRPRCWVL</sequence>
<proteinExistence type="predicted"/>
<dbReference type="Proteomes" id="UP000654918">
    <property type="component" value="Unassembled WGS sequence"/>
</dbReference>
<evidence type="ECO:0000313" key="1">
    <source>
        <dbReference type="EMBL" id="KAF6837403.1"/>
    </source>
</evidence>
<protein>
    <submittedName>
        <fullName evidence="1">Uncharacterized protein</fullName>
    </submittedName>
</protein>
<reference evidence="1" key="1">
    <citation type="journal article" date="2020" name="Phytopathology">
        <title>Genome Sequence Resources of Colletotrichum truncatum, C. plurivorum, C. musicola, and C. sojae: Four Species Pathogenic to Soybean (Glycine max).</title>
        <authorList>
            <person name="Rogerio F."/>
            <person name="Boufleur T.R."/>
            <person name="Ciampi-Guillardi M."/>
            <person name="Sukno S.A."/>
            <person name="Thon M.R."/>
            <person name="Massola Junior N.S."/>
            <person name="Baroncelli R."/>
        </authorList>
    </citation>
    <scope>NUCLEOTIDE SEQUENCE</scope>
    <source>
        <strain evidence="1">LFN00145</strain>
    </source>
</reference>
<evidence type="ECO:0000313" key="2">
    <source>
        <dbReference type="Proteomes" id="UP000654918"/>
    </source>
</evidence>